<dbReference type="Gene3D" id="3.90.320.10">
    <property type="match status" value="1"/>
</dbReference>
<protein>
    <submittedName>
        <fullName evidence="3">Exodeoxyribonuclease</fullName>
    </submittedName>
</protein>
<reference evidence="3" key="1">
    <citation type="submission" date="2024-03" db="EMBL/GenBank/DDBJ databases">
        <title>Diverse circular DNA viruses in blood, oral, and fecal samples of captive lemurs.</title>
        <authorList>
            <person name="Paietta E.N."/>
            <person name="Kraberger S."/>
            <person name="Lund M.C."/>
            <person name="Custer J.M."/>
            <person name="Vargas K.M."/>
            <person name="Ehmke E.E."/>
            <person name="Yoder A.D."/>
            <person name="Varsani A."/>
        </authorList>
    </citation>
    <scope>NUCLEOTIDE SEQUENCE</scope>
    <source>
        <strain evidence="2">Duke_21_2</strain>
        <strain evidence="3">Duke_25FS_5</strain>
    </source>
</reference>
<name>A0AAU8B2B3_9CAUD</name>
<evidence type="ECO:0000259" key="1">
    <source>
        <dbReference type="Pfam" id="PF12684"/>
    </source>
</evidence>
<evidence type="ECO:0000313" key="3">
    <source>
        <dbReference type="EMBL" id="XCD06165.1"/>
    </source>
</evidence>
<evidence type="ECO:0000313" key="2">
    <source>
        <dbReference type="EMBL" id="XCD03725.1"/>
    </source>
</evidence>
<dbReference type="EMBL" id="PP511642">
    <property type="protein sequence ID" value="XCD06165.1"/>
    <property type="molecule type" value="Genomic_DNA"/>
</dbReference>
<feature type="domain" description="Putative exodeoxyribonuclease 8 PDDEXK-like" evidence="1">
    <location>
        <begin position="21"/>
        <end position="200"/>
    </location>
</feature>
<dbReference type="InterPro" id="IPR024432">
    <property type="entry name" value="Put_RecE_PDDEXK-like_dom"/>
</dbReference>
<accession>A0AAU8B2B3</accession>
<sequence length="311" mass="37626">MENGIYFNLSEDYYFAENRLSSSGIREILSSPAEYWFNSNYNPLREERKSESMQDGKMYHAYVLENKDFNSRYKIVPEEISNMNKNSYQYKMWAALQNLPLVSYKKFKEMERIYNYLNLDGQIFDSNILKDGYSEVSIFWEYRGVKIKSRIDYLKLKQFLDLKTFVRSSSEDLDIYVAKYFYTRKVYIQIILYLMAIEYARQFNPRQVFGNTDQLDFFLQWRDYGNDMPLILFLNRKLPQFRLKTFNKEQCPDLYRLGKSQIDKAIDIYKQYQEKNGMNYAWLEDVNLEKLSFVDEDFPQKFYDILGVEDE</sequence>
<dbReference type="InterPro" id="IPR011604">
    <property type="entry name" value="PDDEXK-like_dom_sf"/>
</dbReference>
<organism evidence="3">
    <name type="scientific">Dulem virus 29</name>
    <dbReference type="NCBI Taxonomy" id="3145747"/>
    <lineage>
        <taxon>Viruses</taxon>
        <taxon>Duplodnaviria</taxon>
        <taxon>Heunggongvirae</taxon>
        <taxon>Uroviricota</taxon>
        <taxon>Caudoviricetes</taxon>
    </lineage>
</organism>
<proteinExistence type="predicted"/>
<dbReference type="Pfam" id="PF12684">
    <property type="entry name" value="DUF3799"/>
    <property type="match status" value="1"/>
</dbReference>
<dbReference type="EMBL" id="PP511380">
    <property type="protein sequence ID" value="XCD03725.1"/>
    <property type="molecule type" value="Genomic_DNA"/>
</dbReference>